<dbReference type="InterPro" id="IPR002178">
    <property type="entry name" value="PTS_EIIA_type-2_dom"/>
</dbReference>
<comment type="caution">
    <text evidence="2">The sequence shown here is derived from an EMBL/GenBank/DDBJ whole genome shotgun (WGS) entry which is preliminary data.</text>
</comment>
<dbReference type="PANTHER" id="PTHR47738">
    <property type="entry name" value="PTS SYSTEM FRUCTOSE-LIKE EIIA COMPONENT-RELATED"/>
    <property type="match status" value="1"/>
</dbReference>
<dbReference type="Proteomes" id="UP000440004">
    <property type="component" value="Unassembled WGS sequence"/>
</dbReference>
<sequence>MHAKIFDPDLIFSDIDIKDKDQLLDFIASKMYQLNYVKESYIQAVVEREKNFPTGIQTQQYGIAIPHTDIIHVNKPIVAVCILSNPIIFKAMGMPEEEVPVKFVFMLSIDDPNNHIELLSKLSILFQDKNIMTEVSVLSRDKIFKSLNYYMNR</sequence>
<evidence type="ECO:0000259" key="1">
    <source>
        <dbReference type="PROSITE" id="PS51094"/>
    </source>
</evidence>
<dbReference type="InterPro" id="IPR016152">
    <property type="entry name" value="PTrfase/Anion_transptr"/>
</dbReference>
<protein>
    <submittedName>
        <fullName evidence="2">PTS sugar transporter subunit IIA</fullName>
    </submittedName>
</protein>
<dbReference type="AlphaFoldDB" id="A0A6A7K449"/>
<reference evidence="2 3" key="1">
    <citation type="submission" date="2019-10" db="EMBL/GenBank/DDBJ databases">
        <title>Alkalibaculum tamaniensis sp.nov., a new alkaliphilic acetogen, isolated on methoxylated aromatics from a mud volcano.</title>
        <authorList>
            <person name="Khomyakova M.A."/>
            <person name="Merkel A.Y."/>
            <person name="Bonch-Osmolovskaya E.A."/>
            <person name="Slobodkin A.I."/>
        </authorList>
    </citation>
    <scope>NUCLEOTIDE SEQUENCE [LARGE SCALE GENOMIC DNA]</scope>
    <source>
        <strain evidence="2 3">M08DMB</strain>
    </source>
</reference>
<organism evidence="2 3">
    <name type="scientific">Alkalibaculum sporogenes</name>
    <dbReference type="NCBI Taxonomy" id="2655001"/>
    <lineage>
        <taxon>Bacteria</taxon>
        <taxon>Bacillati</taxon>
        <taxon>Bacillota</taxon>
        <taxon>Clostridia</taxon>
        <taxon>Eubacteriales</taxon>
        <taxon>Eubacteriaceae</taxon>
        <taxon>Alkalibaculum</taxon>
    </lineage>
</organism>
<dbReference type="Gene3D" id="3.40.930.10">
    <property type="entry name" value="Mannitol-specific EII, Chain A"/>
    <property type="match status" value="1"/>
</dbReference>
<feature type="domain" description="PTS EIIA type-2" evidence="1">
    <location>
        <begin position="4"/>
        <end position="150"/>
    </location>
</feature>
<dbReference type="PROSITE" id="PS51094">
    <property type="entry name" value="PTS_EIIA_TYPE_2"/>
    <property type="match status" value="1"/>
</dbReference>
<keyword evidence="2" id="KW-0813">Transport</keyword>
<dbReference type="Pfam" id="PF00359">
    <property type="entry name" value="PTS_EIIA_2"/>
    <property type="match status" value="1"/>
</dbReference>
<keyword evidence="2" id="KW-0762">Sugar transport</keyword>
<evidence type="ECO:0000313" key="2">
    <source>
        <dbReference type="EMBL" id="MPW24232.1"/>
    </source>
</evidence>
<proteinExistence type="predicted"/>
<dbReference type="CDD" id="cd00211">
    <property type="entry name" value="PTS_IIA_fru"/>
    <property type="match status" value="1"/>
</dbReference>
<dbReference type="RefSeq" id="WP_152800539.1">
    <property type="nucleotide sequence ID" value="NZ_WHNX01000001.1"/>
</dbReference>
<dbReference type="PANTHER" id="PTHR47738:SF3">
    <property type="entry name" value="PHOSPHOTRANSFERASE SYSTEM MANNITOL_FRUCTOSE-SPECIFIC IIA DOMAIN CONTAINING PROTEIN"/>
    <property type="match status" value="1"/>
</dbReference>
<dbReference type="InterPro" id="IPR051541">
    <property type="entry name" value="PTS_SugarTrans_NitroReg"/>
</dbReference>
<dbReference type="SUPFAM" id="SSF55804">
    <property type="entry name" value="Phoshotransferase/anion transport protein"/>
    <property type="match status" value="1"/>
</dbReference>
<gene>
    <name evidence="2" type="ORF">GC105_00275</name>
</gene>
<dbReference type="EMBL" id="WHNX01000001">
    <property type="protein sequence ID" value="MPW24232.1"/>
    <property type="molecule type" value="Genomic_DNA"/>
</dbReference>
<keyword evidence="3" id="KW-1185">Reference proteome</keyword>
<evidence type="ECO:0000313" key="3">
    <source>
        <dbReference type="Proteomes" id="UP000440004"/>
    </source>
</evidence>
<name>A0A6A7K449_9FIRM</name>
<accession>A0A6A7K449</accession>